<dbReference type="PANTHER" id="PTHR12786">
    <property type="entry name" value="SPLICING FACTOR SF3A-RELATED"/>
    <property type="match status" value="1"/>
</dbReference>
<keyword evidence="3" id="KW-0863">Zinc-finger</keyword>
<evidence type="ECO:0000256" key="3">
    <source>
        <dbReference type="ARBA" id="ARBA00022771"/>
    </source>
</evidence>
<organism evidence="7 8">
    <name type="scientific">Syncephalis pseudoplumigaleata</name>
    <dbReference type="NCBI Taxonomy" id="1712513"/>
    <lineage>
        <taxon>Eukaryota</taxon>
        <taxon>Fungi</taxon>
        <taxon>Fungi incertae sedis</taxon>
        <taxon>Zoopagomycota</taxon>
        <taxon>Zoopagomycotina</taxon>
        <taxon>Zoopagomycetes</taxon>
        <taxon>Zoopagales</taxon>
        <taxon>Piptocephalidaceae</taxon>
        <taxon>Syncephalis</taxon>
    </lineage>
</organism>
<dbReference type="Pfam" id="PF11931">
    <property type="entry name" value="SF3a60_Prp9_C"/>
    <property type="match status" value="1"/>
</dbReference>
<dbReference type="GO" id="GO:0008270">
    <property type="term" value="F:zinc ion binding"/>
    <property type="evidence" value="ECO:0007669"/>
    <property type="project" value="UniProtKB-KW"/>
</dbReference>
<evidence type="ECO:0000256" key="4">
    <source>
        <dbReference type="ARBA" id="ARBA00022833"/>
    </source>
</evidence>
<dbReference type="GO" id="GO:0003723">
    <property type="term" value="F:RNA binding"/>
    <property type="evidence" value="ECO:0007669"/>
    <property type="project" value="InterPro"/>
</dbReference>
<evidence type="ECO:0000259" key="6">
    <source>
        <dbReference type="PROSITE" id="PS50171"/>
    </source>
</evidence>
<dbReference type="GO" id="GO:0005681">
    <property type="term" value="C:spliceosomal complex"/>
    <property type="evidence" value="ECO:0007669"/>
    <property type="project" value="InterPro"/>
</dbReference>
<keyword evidence="4" id="KW-0862">Zinc</keyword>
<evidence type="ECO:0000256" key="5">
    <source>
        <dbReference type="ARBA" id="ARBA00023242"/>
    </source>
</evidence>
<evidence type="ECO:0000256" key="2">
    <source>
        <dbReference type="ARBA" id="ARBA00022723"/>
    </source>
</evidence>
<reference evidence="8" key="1">
    <citation type="journal article" date="2018" name="Nat. Microbiol.">
        <title>Leveraging single-cell genomics to expand the fungal tree of life.</title>
        <authorList>
            <person name="Ahrendt S.R."/>
            <person name="Quandt C.A."/>
            <person name="Ciobanu D."/>
            <person name="Clum A."/>
            <person name="Salamov A."/>
            <person name="Andreopoulos B."/>
            <person name="Cheng J.F."/>
            <person name="Woyke T."/>
            <person name="Pelin A."/>
            <person name="Henrissat B."/>
            <person name="Reynolds N.K."/>
            <person name="Benny G.L."/>
            <person name="Smith M.E."/>
            <person name="James T.Y."/>
            <person name="Grigoriev I.V."/>
        </authorList>
    </citation>
    <scope>NUCLEOTIDE SEQUENCE [LARGE SCALE GENOMIC DNA]</scope>
    <source>
        <strain evidence="8">Benny S71-1</strain>
    </source>
</reference>
<dbReference type="OrthoDB" id="2160351at2759"/>
<keyword evidence="5" id="KW-0539">Nucleus</keyword>
<name>A0A4P9Z8F4_9FUNG</name>
<proteinExistence type="predicted"/>
<keyword evidence="2" id="KW-0479">Metal-binding</keyword>
<dbReference type="AlphaFoldDB" id="A0A4P9Z8F4"/>
<dbReference type="EMBL" id="KZ989125">
    <property type="protein sequence ID" value="RKP28030.1"/>
    <property type="molecule type" value="Genomic_DNA"/>
</dbReference>
<dbReference type="PROSITE" id="PS50171">
    <property type="entry name" value="ZF_MATRIN"/>
    <property type="match status" value="1"/>
</dbReference>
<evidence type="ECO:0000313" key="7">
    <source>
        <dbReference type="EMBL" id="RKP28030.1"/>
    </source>
</evidence>
<comment type="subcellular location">
    <subcellularLocation>
        <location evidence="1">Nucleus</location>
    </subcellularLocation>
</comment>
<keyword evidence="8" id="KW-1185">Reference proteome</keyword>
<dbReference type="InterPro" id="IPR000690">
    <property type="entry name" value="Matrin/U1-C_Znf_C2H2"/>
</dbReference>
<dbReference type="Proteomes" id="UP000278143">
    <property type="component" value="Unassembled WGS sequence"/>
</dbReference>
<gene>
    <name evidence="7" type="ORF">SYNPS1DRAFT_11806</name>
</gene>
<evidence type="ECO:0000256" key="1">
    <source>
        <dbReference type="ARBA" id="ARBA00004123"/>
    </source>
</evidence>
<sequence>GWDGKPIPYWLYKLHGLGVEYPCEICGNFVYMGRKAFERHFQEWRHAHGMRCLGIPNTKHFQEITLIEDAFALWEKLKKERKSERQHDDAIEEYEDQQGNVFNKKTYDDLRRQGLL</sequence>
<feature type="non-terminal residue" evidence="7">
    <location>
        <position position="1"/>
    </location>
</feature>
<dbReference type="GO" id="GO:0000398">
    <property type="term" value="P:mRNA splicing, via spliceosome"/>
    <property type="evidence" value="ECO:0007669"/>
    <property type="project" value="InterPro"/>
</dbReference>
<accession>A0A4P9Z8F4</accession>
<evidence type="ECO:0000313" key="8">
    <source>
        <dbReference type="Proteomes" id="UP000278143"/>
    </source>
</evidence>
<dbReference type="InterPro" id="IPR051421">
    <property type="entry name" value="RNA_Proc_DNA_Dmg_Regulator"/>
</dbReference>
<feature type="domain" description="Matrin-type" evidence="6">
    <location>
        <begin position="21"/>
        <end position="52"/>
    </location>
</feature>
<protein>
    <recommendedName>
        <fullName evidence="6">Matrin-type domain-containing protein</fullName>
    </recommendedName>
</protein>
<dbReference type="PANTHER" id="PTHR12786:SF2">
    <property type="entry name" value="SPLICING FACTOR 3A SUBUNIT 3"/>
    <property type="match status" value="1"/>
</dbReference>
<dbReference type="InterPro" id="IPR024598">
    <property type="entry name" value="SF3a60/Prp9_C"/>
</dbReference>